<evidence type="ECO:0000313" key="3">
    <source>
        <dbReference type="EMBL" id="GMT19616.1"/>
    </source>
</evidence>
<dbReference type="InterPro" id="IPR038765">
    <property type="entry name" value="Papain-like_cys_pep_sf"/>
</dbReference>
<reference evidence="3" key="1">
    <citation type="submission" date="2023-10" db="EMBL/GenBank/DDBJ databases">
        <title>Genome assembly of Pristionchus species.</title>
        <authorList>
            <person name="Yoshida K."/>
            <person name="Sommer R.J."/>
        </authorList>
    </citation>
    <scope>NUCLEOTIDE SEQUENCE</scope>
    <source>
        <strain evidence="3">RS5133</strain>
    </source>
</reference>
<gene>
    <name evidence="3" type="ORF">PFISCL1PPCAC_10913</name>
</gene>
<feature type="non-terminal residue" evidence="3">
    <location>
        <position position="1"/>
    </location>
</feature>
<evidence type="ECO:0000256" key="1">
    <source>
        <dbReference type="SAM" id="MobiDB-lite"/>
    </source>
</evidence>
<dbReference type="PANTHER" id="PTHR12419">
    <property type="entry name" value="OTU DOMAIN CONTAINING PROTEIN"/>
    <property type="match status" value="1"/>
</dbReference>
<dbReference type="InterPro" id="IPR050704">
    <property type="entry name" value="Peptidase_C85-like"/>
</dbReference>
<comment type="caution">
    <text evidence="3">The sequence shown here is derived from an EMBL/GenBank/DDBJ whole genome shotgun (WGS) entry which is preliminary data.</text>
</comment>
<dbReference type="AlphaFoldDB" id="A0AAV5VJP5"/>
<dbReference type="Gene3D" id="3.90.70.80">
    <property type="match status" value="1"/>
</dbReference>
<keyword evidence="4" id="KW-1185">Reference proteome</keyword>
<dbReference type="CDD" id="cd22755">
    <property type="entry name" value="OTU_CeDUB-like"/>
    <property type="match status" value="1"/>
</dbReference>
<dbReference type="Proteomes" id="UP001432322">
    <property type="component" value="Unassembled WGS sequence"/>
</dbReference>
<organism evidence="3 4">
    <name type="scientific">Pristionchus fissidentatus</name>
    <dbReference type="NCBI Taxonomy" id="1538716"/>
    <lineage>
        <taxon>Eukaryota</taxon>
        <taxon>Metazoa</taxon>
        <taxon>Ecdysozoa</taxon>
        <taxon>Nematoda</taxon>
        <taxon>Chromadorea</taxon>
        <taxon>Rhabditida</taxon>
        <taxon>Rhabditina</taxon>
        <taxon>Diplogasteromorpha</taxon>
        <taxon>Diplogasteroidea</taxon>
        <taxon>Neodiplogasteridae</taxon>
        <taxon>Pristionchus</taxon>
    </lineage>
</organism>
<dbReference type="PANTHER" id="PTHR12419:SF7">
    <property type="entry name" value="OTU DOMAIN-CONTAINING PROTEIN 3"/>
    <property type="match status" value="1"/>
</dbReference>
<dbReference type="PROSITE" id="PS50802">
    <property type="entry name" value="OTU"/>
    <property type="match status" value="1"/>
</dbReference>
<dbReference type="GO" id="GO:0004843">
    <property type="term" value="F:cysteine-type deubiquitinase activity"/>
    <property type="evidence" value="ECO:0007669"/>
    <property type="project" value="TreeGrafter"/>
</dbReference>
<dbReference type="GO" id="GO:0016579">
    <property type="term" value="P:protein deubiquitination"/>
    <property type="evidence" value="ECO:0007669"/>
    <property type="project" value="TreeGrafter"/>
</dbReference>
<feature type="region of interest" description="Disordered" evidence="1">
    <location>
        <begin position="1"/>
        <end position="38"/>
    </location>
</feature>
<proteinExistence type="predicted"/>
<feature type="compositionally biased region" description="Basic and acidic residues" evidence="1">
    <location>
        <begin position="11"/>
        <end position="38"/>
    </location>
</feature>
<evidence type="ECO:0000259" key="2">
    <source>
        <dbReference type="PROSITE" id="PS50802"/>
    </source>
</evidence>
<dbReference type="SUPFAM" id="SSF54001">
    <property type="entry name" value="Cysteine proteinases"/>
    <property type="match status" value="1"/>
</dbReference>
<name>A0AAV5VJP5_9BILA</name>
<evidence type="ECO:0000313" key="4">
    <source>
        <dbReference type="Proteomes" id="UP001432322"/>
    </source>
</evidence>
<sequence>RGVPSLSFFEAMERAEKGDVNEQPMKKKEKPEGMEEHSTDVVSQPAHKVQQGIQEGAFNVSTTPSVTSFFDNTRREESMNGGELISPRMDNRLVVQMDASPDNGEVMMEAIEGGDFEKAMRSPDRTSVSTYESSGDELQVNWKQDNNQLRASWRYKLIDRDRPPRHGFFLFRPVTGEWMKSQCEIYSFNYRNVYSTSQDGNTRGDPSRHFKMTSMPEWKNIAQFDGDGNSLFRALAASITGSDEEHLQMREMIVRFMLKFPKEFGEIMSGDEDGQMYTEEKNNRMLQAGEWGTECEIYGASTLFGIDIYVFGAGLWKQYIPLFEWNFLENFEVTRKRSLHERTRCGIYLTSGNGMHYDVVKHMEPPVAKKDCMSADEFATTLLPTFIQMASSVANLKAGTRHVLINAFKNEIERAVKSESMNDHEQ</sequence>
<protein>
    <recommendedName>
        <fullName evidence="2">OTU domain-containing protein</fullName>
    </recommendedName>
</protein>
<dbReference type="EMBL" id="BTSY01000003">
    <property type="protein sequence ID" value="GMT19616.1"/>
    <property type="molecule type" value="Genomic_DNA"/>
</dbReference>
<accession>A0AAV5VJP5</accession>
<dbReference type="Pfam" id="PF02338">
    <property type="entry name" value="OTU"/>
    <property type="match status" value="1"/>
</dbReference>
<dbReference type="InterPro" id="IPR003323">
    <property type="entry name" value="OTU_dom"/>
</dbReference>
<feature type="domain" description="OTU" evidence="2">
    <location>
        <begin position="219"/>
        <end position="363"/>
    </location>
</feature>